<feature type="transmembrane region" description="Helical" evidence="2">
    <location>
        <begin position="244"/>
        <end position="266"/>
    </location>
</feature>
<evidence type="ECO:0000313" key="4">
    <source>
        <dbReference type="Proteomes" id="UP001151760"/>
    </source>
</evidence>
<evidence type="ECO:0000256" key="2">
    <source>
        <dbReference type="SAM" id="Phobius"/>
    </source>
</evidence>
<keyword evidence="4" id="KW-1185">Reference proteome</keyword>
<dbReference type="Proteomes" id="UP001151760">
    <property type="component" value="Unassembled WGS sequence"/>
</dbReference>
<reference evidence="3" key="1">
    <citation type="journal article" date="2022" name="Int. J. Mol. Sci.">
        <title>Draft Genome of Tanacetum Coccineum: Genomic Comparison of Closely Related Tanacetum-Family Plants.</title>
        <authorList>
            <person name="Yamashiro T."/>
            <person name="Shiraishi A."/>
            <person name="Nakayama K."/>
            <person name="Satake H."/>
        </authorList>
    </citation>
    <scope>NUCLEOTIDE SEQUENCE</scope>
</reference>
<evidence type="ECO:0000313" key="3">
    <source>
        <dbReference type="EMBL" id="GJT94819.1"/>
    </source>
</evidence>
<feature type="region of interest" description="Disordered" evidence="1">
    <location>
        <begin position="148"/>
        <end position="180"/>
    </location>
</feature>
<keyword evidence="2" id="KW-0472">Membrane</keyword>
<dbReference type="EMBL" id="BQNB010020332">
    <property type="protein sequence ID" value="GJT94819.1"/>
    <property type="molecule type" value="Genomic_DNA"/>
</dbReference>
<name>A0ABQ5I4W1_9ASTR</name>
<gene>
    <name evidence="3" type="ORF">Tco_1090337</name>
</gene>
<proteinExistence type="predicted"/>
<reference evidence="3" key="2">
    <citation type="submission" date="2022-01" db="EMBL/GenBank/DDBJ databases">
        <authorList>
            <person name="Yamashiro T."/>
            <person name="Shiraishi A."/>
            <person name="Satake H."/>
            <person name="Nakayama K."/>
        </authorList>
    </citation>
    <scope>NUCLEOTIDE SEQUENCE</scope>
</reference>
<protein>
    <submittedName>
        <fullName evidence="3">Uncharacterized protein</fullName>
    </submittedName>
</protein>
<keyword evidence="2" id="KW-1133">Transmembrane helix</keyword>
<comment type="caution">
    <text evidence="3">The sequence shown here is derived from an EMBL/GenBank/DDBJ whole genome shotgun (WGS) entry which is preliminary data.</text>
</comment>
<sequence>MAEPILNKSMEKAQSESYLSITSNDIKINLNKEFLEELQKNTYHGWIDEDVIDHIAKKFFCKFYPDSFDGEDEMLDEGDNWGIDPLEFLSRVNSSFDKHMKIDRRTKKVLFHAWMNRNWNKRQIDNSILSSNNTTSDSFFIPNLKTHEKSDTGKVEEQSQTKHKYSNTSSTTDEQPNKRRCKAEEFEAIQYSLEPNEEYIAIRSYEYDIWERNEDNLSIIYQDIFKKKDKGWKMFVSADGIKSFLLAVQVAFLLIMFLLVMFSFLLTEIESADLIYRRD</sequence>
<evidence type="ECO:0000256" key="1">
    <source>
        <dbReference type="SAM" id="MobiDB-lite"/>
    </source>
</evidence>
<accession>A0ABQ5I4W1</accession>
<feature type="compositionally biased region" description="Basic and acidic residues" evidence="1">
    <location>
        <begin position="148"/>
        <end position="160"/>
    </location>
</feature>
<organism evidence="3 4">
    <name type="scientific">Tanacetum coccineum</name>
    <dbReference type="NCBI Taxonomy" id="301880"/>
    <lineage>
        <taxon>Eukaryota</taxon>
        <taxon>Viridiplantae</taxon>
        <taxon>Streptophyta</taxon>
        <taxon>Embryophyta</taxon>
        <taxon>Tracheophyta</taxon>
        <taxon>Spermatophyta</taxon>
        <taxon>Magnoliopsida</taxon>
        <taxon>eudicotyledons</taxon>
        <taxon>Gunneridae</taxon>
        <taxon>Pentapetalae</taxon>
        <taxon>asterids</taxon>
        <taxon>campanulids</taxon>
        <taxon>Asterales</taxon>
        <taxon>Asteraceae</taxon>
        <taxon>Asteroideae</taxon>
        <taxon>Anthemideae</taxon>
        <taxon>Anthemidinae</taxon>
        <taxon>Tanacetum</taxon>
    </lineage>
</organism>
<keyword evidence="2" id="KW-0812">Transmembrane</keyword>